<dbReference type="PANTHER" id="PTHR16131">
    <property type="entry name" value="LIGAND-DEPENDENT NUCLEAR RECEPTOR-INTERACTING FACTOR 1"/>
    <property type="match status" value="1"/>
</dbReference>
<reference evidence="1" key="3">
    <citation type="submission" date="2025-09" db="UniProtKB">
        <authorList>
            <consortium name="Ensembl"/>
        </authorList>
    </citation>
    <scope>IDENTIFICATION</scope>
</reference>
<name>A0A8C3BYI9_CAIMO</name>
<dbReference type="AlphaFoldDB" id="A0A8C3BYI9"/>
<dbReference type="Pfam" id="PF15741">
    <property type="entry name" value="LRIF1"/>
    <property type="match status" value="2"/>
</dbReference>
<protein>
    <submittedName>
        <fullName evidence="1">Uncharacterized protein</fullName>
    </submittedName>
</protein>
<dbReference type="GO" id="GO:0042974">
    <property type="term" value="F:nuclear retinoic acid receptor binding"/>
    <property type="evidence" value="ECO:0007669"/>
    <property type="project" value="InterPro"/>
</dbReference>
<reference evidence="1" key="2">
    <citation type="submission" date="2025-08" db="UniProtKB">
        <authorList>
            <consortium name="Ensembl"/>
        </authorList>
    </citation>
    <scope>IDENTIFICATION</scope>
</reference>
<dbReference type="InterPro" id="IPR026191">
    <property type="entry name" value="LRIF1"/>
</dbReference>
<dbReference type="Ensembl" id="ENSCMMT00000014338.1">
    <property type="protein sequence ID" value="ENSCMMP00000013035.1"/>
    <property type="gene ID" value="ENSCMMG00000008275.1"/>
</dbReference>
<organism evidence="1 2">
    <name type="scientific">Cairina moschata</name>
    <name type="common">Muscovy duck</name>
    <dbReference type="NCBI Taxonomy" id="8855"/>
    <lineage>
        <taxon>Eukaryota</taxon>
        <taxon>Metazoa</taxon>
        <taxon>Chordata</taxon>
        <taxon>Craniata</taxon>
        <taxon>Vertebrata</taxon>
        <taxon>Euteleostomi</taxon>
        <taxon>Archelosauria</taxon>
        <taxon>Archosauria</taxon>
        <taxon>Dinosauria</taxon>
        <taxon>Saurischia</taxon>
        <taxon>Theropoda</taxon>
        <taxon>Coelurosauria</taxon>
        <taxon>Aves</taxon>
        <taxon>Neognathae</taxon>
        <taxon>Galloanserae</taxon>
        <taxon>Anseriformes</taxon>
        <taxon>Anatidae</taxon>
        <taxon>Anatinae</taxon>
        <taxon>Cairina</taxon>
    </lineage>
</organism>
<evidence type="ECO:0000313" key="1">
    <source>
        <dbReference type="Ensembl" id="ENSCMMP00000013035.1"/>
    </source>
</evidence>
<dbReference type="GO" id="GO:0006355">
    <property type="term" value="P:regulation of DNA-templated transcription"/>
    <property type="evidence" value="ECO:0007669"/>
    <property type="project" value="InterPro"/>
</dbReference>
<accession>A0A8C3BYI9</accession>
<sequence>MVTHLSMQIHSQNHNAFMMPGTSTTSALVLECQQMKSEENFSTRSFNTLESVGMTSADRGKFSSKVFNTQSNETSAKELSLGRCPLLTHTDREDKAPISGICEPPKVTEESEAEILKYDLEIPPEAKVLSVPLSSFPPMMQQLMSDRTKDDTEVRETTEIPTVTYISPVIKVGEASKSFWDNFLKSLIPTSTNLARPCSSPDKVTEDVRSSQITTVKQSAQEELVSKTARSYPLIVKSSNSIVSEILRSLTDIKYKDYKNILPLSSVSRTEEKMKIPILKENAVMIHTGKVYLLYIKSHGVVPLEVEIQRRNMLFRKTTICFIPFRAIHDITPKVSDTLLSRQCVAKQNIKCLPTLATQLDEISKVTHFFSHRMTTMSQPKQCCPLSAKGQQAFLNKADFPSKEDLQTRNWKEARKEEDNKLRKEFGIIKDVRVHLTRISTSELTKDSDKASTFKWKLLSKAAFPSKEDLPKTRGKETCEEDSELKREFGIIEDGKSLFQ</sequence>
<dbReference type="Proteomes" id="UP000694556">
    <property type="component" value="Chromosome 3"/>
</dbReference>
<keyword evidence="2" id="KW-1185">Reference proteome</keyword>
<dbReference type="PANTHER" id="PTHR16131:SF2">
    <property type="entry name" value="LIGAND-DEPENDENT NUCLEAR RECEPTOR-INTERACTING FACTOR 1"/>
    <property type="match status" value="1"/>
</dbReference>
<evidence type="ECO:0000313" key="2">
    <source>
        <dbReference type="Proteomes" id="UP000694556"/>
    </source>
</evidence>
<reference evidence="1" key="1">
    <citation type="submission" date="2018-09" db="EMBL/GenBank/DDBJ databases">
        <title>Common duck and Muscovy duck high density SNP chip.</title>
        <authorList>
            <person name="Vignal A."/>
            <person name="Thebault N."/>
            <person name="Warren W.C."/>
        </authorList>
    </citation>
    <scope>NUCLEOTIDE SEQUENCE [LARGE SCALE GENOMIC DNA]</scope>
</reference>
<proteinExistence type="predicted"/>